<dbReference type="Proteomes" id="UP001140560">
    <property type="component" value="Unassembled WGS sequence"/>
</dbReference>
<evidence type="ECO:0000313" key="2">
    <source>
        <dbReference type="Proteomes" id="UP001140560"/>
    </source>
</evidence>
<accession>A0A9W8YFX7</accession>
<comment type="caution">
    <text evidence="1">The sequence shown here is derived from an EMBL/GenBank/DDBJ whole genome shotgun (WGS) entry which is preliminary data.</text>
</comment>
<keyword evidence="2" id="KW-1185">Reference proteome</keyword>
<name>A0A9W8YFX7_9PLEO</name>
<dbReference type="PANTHER" id="PTHR43036">
    <property type="entry name" value="OSJNBB0011N17.9 PROTEIN"/>
    <property type="match status" value="1"/>
</dbReference>
<evidence type="ECO:0008006" key="3">
    <source>
        <dbReference type="Google" id="ProtNLM"/>
    </source>
</evidence>
<evidence type="ECO:0000313" key="1">
    <source>
        <dbReference type="EMBL" id="KAJ4376017.1"/>
    </source>
</evidence>
<dbReference type="AlphaFoldDB" id="A0A9W8YFX7"/>
<dbReference type="EMBL" id="JAPEUY010000002">
    <property type="protein sequence ID" value="KAJ4376017.1"/>
    <property type="molecule type" value="Genomic_DNA"/>
</dbReference>
<protein>
    <recommendedName>
        <fullName evidence="3">Methyltransferase</fullName>
    </recommendedName>
</protein>
<sequence>MSSTSLTTPPNTFPAVPYTPTYSQWPYKPTDFQRADPSDDRIFYRQARLVTHIDNPAIRRLTAYYDTVLPRNGRIMDMCTSWKSFYPASVEQAIHKRELEVYGVGLNAAEMRQNAAFVDERYWRVLDLNKEPYDVRAGWEDGGQKLRFDAVTCFPDKVVRRWMMLSEQARLEFVGDYLQFAGWNNVEIVDLCARDEEGRRVTDDQGTVVLDSPRLPSHLDPLWVVRATKSTSK</sequence>
<dbReference type="PANTHER" id="PTHR43036:SF2">
    <property type="entry name" value="OS04G0481300 PROTEIN"/>
    <property type="match status" value="1"/>
</dbReference>
<reference evidence="1" key="1">
    <citation type="submission" date="2022-10" db="EMBL/GenBank/DDBJ databases">
        <title>Tapping the CABI collections for fungal endophytes: first genome assemblies for Collariella, Neodidymelliopsis, Ascochyta clinopodiicola, Didymella pomorum, Didymosphaeria variabile, Neocosmospora piperis and Neocucurbitaria cava.</title>
        <authorList>
            <person name="Hill R."/>
        </authorList>
    </citation>
    <scope>NUCLEOTIDE SEQUENCE</scope>
    <source>
        <strain evidence="1">IMI 356814</strain>
    </source>
</reference>
<dbReference type="OrthoDB" id="2013972at2759"/>
<gene>
    <name evidence="1" type="ORF">N0V83_001297</name>
</gene>
<proteinExistence type="predicted"/>
<organism evidence="1 2">
    <name type="scientific">Neocucurbitaria cava</name>
    <dbReference type="NCBI Taxonomy" id="798079"/>
    <lineage>
        <taxon>Eukaryota</taxon>
        <taxon>Fungi</taxon>
        <taxon>Dikarya</taxon>
        <taxon>Ascomycota</taxon>
        <taxon>Pezizomycotina</taxon>
        <taxon>Dothideomycetes</taxon>
        <taxon>Pleosporomycetidae</taxon>
        <taxon>Pleosporales</taxon>
        <taxon>Pleosporineae</taxon>
        <taxon>Cucurbitariaceae</taxon>
        <taxon>Neocucurbitaria</taxon>
    </lineage>
</organism>